<proteinExistence type="predicted"/>
<keyword evidence="2" id="KW-0732">Signal</keyword>
<protein>
    <recommendedName>
        <fullName evidence="5">Lipoprotein</fullName>
    </recommendedName>
</protein>
<evidence type="ECO:0000256" key="1">
    <source>
        <dbReference type="SAM" id="MobiDB-lite"/>
    </source>
</evidence>
<dbReference type="EMBL" id="JAMTCJ010000002">
    <property type="protein sequence ID" value="MCP2175883.1"/>
    <property type="molecule type" value="Genomic_DNA"/>
</dbReference>
<feature type="signal peptide" evidence="2">
    <location>
        <begin position="1"/>
        <end position="23"/>
    </location>
</feature>
<feature type="region of interest" description="Disordered" evidence="1">
    <location>
        <begin position="25"/>
        <end position="49"/>
    </location>
</feature>
<accession>A0ABT1HCA8</accession>
<dbReference type="PROSITE" id="PS51257">
    <property type="entry name" value="PROKAR_LIPOPROTEIN"/>
    <property type="match status" value="1"/>
</dbReference>
<feature type="chain" id="PRO_5045720440" description="Lipoprotein" evidence="2">
    <location>
        <begin position="24"/>
        <end position="309"/>
    </location>
</feature>
<sequence length="309" mass="33624">MRRWDRRSVFVALVSVAALLAGACATSPTQPSGTDGSTTSLSVSPAAARPVELPRGGRTVFPRFRMVALYGAADGGGLGALGLGTPDDAARRLEQQADTYARPDRPVLPVMELIVTIADPSPGPDGCFAHPTNLDDGWRYLRAARAHRQMLVLDIQPGRCDFLNQTRRWQPLLDQPDVGLALDAEWRMPAGAVPGQQIGTVSATEINTVTSWLADLTRRRALPQKPVLLHQFTPDMITDRDALASPPELAVISHTDGFGSIPDKTTKYRALNNPRLHTGFKLFYTEDKPLMSPTQVLGLQPPPDFISYQ</sequence>
<evidence type="ECO:0000313" key="4">
    <source>
        <dbReference type="Proteomes" id="UP001206895"/>
    </source>
</evidence>
<evidence type="ECO:0008006" key="5">
    <source>
        <dbReference type="Google" id="ProtNLM"/>
    </source>
</evidence>
<dbReference type="RefSeq" id="WP_253660921.1">
    <property type="nucleotide sequence ID" value="NZ_BAAAJQ010000001.1"/>
</dbReference>
<name>A0ABT1HCA8_9NOCA</name>
<dbReference type="Proteomes" id="UP001206895">
    <property type="component" value="Unassembled WGS sequence"/>
</dbReference>
<gene>
    <name evidence="3" type="ORF">LX13_001702</name>
</gene>
<comment type="caution">
    <text evidence="3">The sequence shown here is derived from an EMBL/GenBank/DDBJ whole genome shotgun (WGS) entry which is preliminary data.</text>
</comment>
<feature type="compositionally biased region" description="Polar residues" evidence="1">
    <location>
        <begin position="26"/>
        <end position="43"/>
    </location>
</feature>
<evidence type="ECO:0000313" key="3">
    <source>
        <dbReference type="EMBL" id="MCP2175883.1"/>
    </source>
</evidence>
<organism evidence="3 4">
    <name type="scientific">Williamsia maris</name>
    <dbReference type="NCBI Taxonomy" id="72806"/>
    <lineage>
        <taxon>Bacteria</taxon>
        <taxon>Bacillati</taxon>
        <taxon>Actinomycetota</taxon>
        <taxon>Actinomycetes</taxon>
        <taxon>Mycobacteriales</taxon>
        <taxon>Nocardiaceae</taxon>
        <taxon>Williamsia</taxon>
    </lineage>
</organism>
<reference evidence="3 4" key="1">
    <citation type="submission" date="2022-06" db="EMBL/GenBank/DDBJ databases">
        <title>Genomic Encyclopedia of Archaeal and Bacterial Type Strains, Phase II (KMG-II): from individual species to whole genera.</title>
        <authorList>
            <person name="Goeker M."/>
        </authorList>
    </citation>
    <scope>NUCLEOTIDE SEQUENCE [LARGE SCALE GENOMIC DNA]</scope>
    <source>
        <strain evidence="3 4">DSM 44693</strain>
    </source>
</reference>
<keyword evidence="4" id="KW-1185">Reference proteome</keyword>
<evidence type="ECO:0000256" key="2">
    <source>
        <dbReference type="SAM" id="SignalP"/>
    </source>
</evidence>